<evidence type="ECO:0000256" key="2">
    <source>
        <dbReference type="ARBA" id="ARBA00022908"/>
    </source>
</evidence>
<proteinExistence type="inferred from homology"/>
<keyword evidence="3" id="KW-0238">DNA-binding</keyword>
<dbReference type="GO" id="GO:0003677">
    <property type="term" value="F:DNA binding"/>
    <property type="evidence" value="ECO:0007669"/>
    <property type="project" value="UniProtKB-KW"/>
</dbReference>
<evidence type="ECO:0000256" key="3">
    <source>
        <dbReference type="ARBA" id="ARBA00023125"/>
    </source>
</evidence>
<evidence type="ECO:0000313" key="6">
    <source>
        <dbReference type="EMBL" id="OWY27786.1"/>
    </source>
</evidence>
<protein>
    <submittedName>
        <fullName evidence="6">Integrase</fullName>
    </submittedName>
</protein>
<dbReference type="Gene3D" id="1.10.443.10">
    <property type="entry name" value="Intergrase catalytic core"/>
    <property type="match status" value="1"/>
</dbReference>
<dbReference type="InterPro" id="IPR002104">
    <property type="entry name" value="Integrase_catalytic"/>
</dbReference>
<feature type="domain" description="Tyr recombinase" evidence="5">
    <location>
        <begin position="195"/>
        <end position="409"/>
    </location>
</feature>
<dbReference type="RefSeq" id="WP_088751929.1">
    <property type="nucleotide sequence ID" value="NZ_NJGU01000009.1"/>
</dbReference>
<name>A0A246WQB0_9BURK</name>
<dbReference type="PROSITE" id="PS51898">
    <property type="entry name" value="TYR_RECOMBINASE"/>
    <property type="match status" value="1"/>
</dbReference>
<dbReference type="CDD" id="cd00397">
    <property type="entry name" value="DNA_BRE_C"/>
    <property type="match status" value="1"/>
</dbReference>
<organism evidence="6 7">
    <name type="scientific">Herbaspirillum robiniae</name>
    <dbReference type="NCBI Taxonomy" id="2014887"/>
    <lineage>
        <taxon>Bacteria</taxon>
        <taxon>Pseudomonadati</taxon>
        <taxon>Pseudomonadota</taxon>
        <taxon>Betaproteobacteria</taxon>
        <taxon>Burkholderiales</taxon>
        <taxon>Oxalobacteraceae</taxon>
        <taxon>Herbaspirillum</taxon>
    </lineage>
</organism>
<evidence type="ECO:0000313" key="7">
    <source>
        <dbReference type="Proteomes" id="UP000197596"/>
    </source>
</evidence>
<dbReference type="Proteomes" id="UP000197596">
    <property type="component" value="Unassembled WGS sequence"/>
</dbReference>
<comment type="caution">
    <text evidence="6">The sequence shown here is derived from an EMBL/GenBank/DDBJ whole genome shotgun (WGS) entry which is preliminary data.</text>
</comment>
<keyword evidence="2" id="KW-0229">DNA integration</keyword>
<dbReference type="Pfam" id="PF00589">
    <property type="entry name" value="Phage_integrase"/>
    <property type="match status" value="1"/>
</dbReference>
<gene>
    <name evidence="6" type="ORF">CEJ42_17010</name>
</gene>
<dbReference type="AlphaFoldDB" id="A0A246WQB0"/>
<evidence type="ECO:0000256" key="1">
    <source>
        <dbReference type="ARBA" id="ARBA00008857"/>
    </source>
</evidence>
<reference evidence="6 7" key="1">
    <citation type="submission" date="2017-06" db="EMBL/GenBank/DDBJ databases">
        <title>Herbaspirillum phytohormonus sp. nov., isolated from the root nodule of Robinia pseudoacacia in lead-zinc mine.</title>
        <authorList>
            <person name="Fan M."/>
            <person name="Lin Y."/>
        </authorList>
    </citation>
    <scope>NUCLEOTIDE SEQUENCE [LARGE SCALE GENOMIC DNA]</scope>
    <source>
        <strain evidence="6 7">HZ10</strain>
    </source>
</reference>
<dbReference type="SUPFAM" id="SSF56349">
    <property type="entry name" value="DNA breaking-rejoining enzymes"/>
    <property type="match status" value="1"/>
</dbReference>
<dbReference type="EMBL" id="NJGU01000009">
    <property type="protein sequence ID" value="OWY27786.1"/>
    <property type="molecule type" value="Genomic_DNA"/>
</dbReference>
<evidence type="ECO:0000256" key="4">
    <source>
        <dbReference type="ARBA" id="ARBA00023172"/>
    </source>
</evidence>
<comment type="similarity">
    <text evidence="1">Belongs to the 'phage' integrase family.</text>
</comment>
<dbReference type="PANTHER" id="PTHR30349">
    <property type="entry name" value="PHAGE INTEGRASE-RELATED"/>
    <property type="match status" value="1"/>
</dbReference>
<sequence>MVERYTVRTSVFESGERFPILVEVGTGMPLFDPTVFTLTEYRARNRASATIEQVLRAVKVFLLFCDRHGIDLDKRMLEGRLLELGELDALAQFCRFPMSDIETQVEAAATVSKRAVTSLESFRVKAKKSFQEVAGDSAAVRLRYIRQFIRWLADRRLLGLSAYHPSRETLFNACETTVSGLAARIPAGKSRNSARGRRAIGEAAQARLWEIVDPRSAENPWEGQHARIRNELIVRWFMGLGIRRGELLGVRITDVDFRANEAFIARRADDPSDPRVQQPNAKTAARLLAISDDLARLTRQYILEARHRFPKARKHGFLFVANGGAPLSLRGLNKIFDVLCRRHPEFPDVYPHLFRHTYNYNFSSIADEQGLDQEMEKKIRSQVMGWSETSNTAASYTRREIERKAREASLQLQNNMVKPKNGGD</sequence>
<dbReference type="PANTHER" id="PTHR30349:SF41">
    <property type="entry name" value="INTEGRASE_RECOMBINASE PROTEIN MJ0367-RELATED"/>
    <property type="match status" value="1"/>
</dbReference>
<evidence type="ECO:0000259" key="5">
    <source>
        <dbReference type="PROSITE" id="PS51898"/>
    </source>
</evidence>
<keyword evidence="4" id="KW-0233">DNA recombination</keyword>
<dbReference type="GO" id="GO:0015074">
    <property type="term" value="P:DNA integration"/>
    <property type="evidence" value="ECO:0007669"/>
    <property type="project" value="UniProtKB-KW"/>
</dbReference>
<dbReference type="InterPro" id="IPR050090">
    <property type="entry name" value="Tyrosine_recombinase_XerCD"/>
</dbReference>
<accession>A0A246WQB0</accession>
<dbReference type="InterPro" id="IPR011010">
    <property type="entry name" value="DNA_brk_join_enz"/>
</dbReference>
<dbReference type="InterPro" id="IPR013762">
    <property type="entry name" value="Integrase-like_cat_sf"/>
</dbReference>
<dbReference type="GO" id="GO:0006310">
    <property type="term" value="P:DNA recombination"/>
    <property type="evidence" value="ECO:0007669"/>
    <property type="project" value="UniProtKB-KW"/>
</dbReference>